<dbReference type="Gene3D" id="3.40.50.300">
    <property type="entry name" value="P-loop containing nucleotide triphosphate hydrolases"/>
    <property type="match status" value="1"/>
</dbReference>
<evidence type="ECO:0000313" key="1">
    <source>
        <dbReference type="EMBL" id="KAK3313311.1"/>
    </source>
</evidence>
<dbReference type="AlphaFoldDB" id="A0AAE0HWM9"/>
<keyword evidence="2" id="KW-1185">Reference proteome</keyword>
<gene>
    <name evidence="1" type="ORF">B0H66DRAFT_349056</name>
</gene>
<comment type="caution">
    <text evidence="1">The sequence shown here is derived from an EMBL/GenBank/DDBJ whole genome shotgun (WGS) entry which is preliminary data.</text>
</comment>
<reference evidence="1" key="2">
    <citation type="submission" date="2023-06" db="EMBL/GenBank/DDBJ databases">
        <authorList>
            <consortium name="Lawrence Berkeley National Laboratory"/>
            <person name="Haridas S."/>
            <person name="Hensen N."/>
            <person name="Bonometti L."/>
            <person name="Westerberg I."/>
            <person name="Brannstrom I.O."/>
            <person name="Guillou S."/>
            <person name="Cros-Aarteil S."/>
            <person name="Calhoun S."/>
            <person name="Kuo A."/>
            <person name="Mondo S."/>
            <person name="Pangilinan J."/>
            <person name="Riley R."/>
            <person name="Labutti K."/>
            <person name="Andreopoulos B."/>
            <person name="Lipzen A."/>
            <person name="Chen C."/>
            <person name="Yanf M."/>
            <person name="Daum C."/>
            <person name="Ng V."/>
            <person name="Clum A."/>
            <person name="Steindorff A."/>
            <person name="Ohm R."/>
            <person name="Martin F."/>
            <person name="Silar P."/>
            <person name="Natvig D."/>
            <person name="Lalanne C."/>
            <person name="Gautier V."/>
            <person name="Ament-Velasquez S.L."/>
            <person name="Kruys A."/>
            <person name="Hutchinson M.I."/>
            <person name="Powell A.J."/>
            <person name="Barry K."/>
            <person name="Miller A.N."/>
            <person name="Grigoriev I.V."/>
            <person name="Debuchy R."/>
            <person name="Gladieux P."/>
            <person name="Thoren M.H."/>
            <person name="Johannesson H."/>
        </authorList>
    </citation>
    <scope>NUCLEOTIDE SEQUENCE</scope>
    <source>
        <strain evidence="1">CBS 118394</strain>
    </source>
</reference>
<organism evidence="1 2">
    <name type="scientific">Apodospora peruviana</name>
    <dbReference type="NCBI Taxonomy" id="516989"/>
    <lineage>
        <taxon>Eukaryota</taxon>
        <taxon>Fungi</taxon>
        <taxon>Dikarya</taxon>
        <taxon>Ascomycota</taxon>
        <taxon>Pezizomycotina</taxon>
        <taxon>Sordariomycetes</taxon>
        <taxon>Sordariomycetidae</taxon>
        <taxon>Sordariales</taxon>
        <taxon>Lasiosphaeriaceae</taxon>
        <taxon>Apodospora</taxon>
    </lineage>
</organism>
<sequence>MRDGLRAMTATNMDTDSIARPWYHLPFPRNTRFVGRDEILGTLRDKLFVRKSPRVALVGLGGVGKTQMGPRARIVDEGECSRLLCLLGAGAKLGHFRAGLYADRKTARHQTWSQSRCQRGCTAVSELGGGRAMAACRRQCGQYQTRLWES</sequence>
<dbReference type="EMBL" id="JAUEDM010000007">
    <property type="protein sequence ID" value="KAK3313311.1"/>
    <property type="molecule type" value="Genomic_DNA"/>
</dbReference>
<dbReference type="Proteomes" id="UP001283341">
    <property type="component" value="Unassembled WGS sequence"/>
</dbReference>
<reference evidence="1" key="1">
    <citation type="journal article" date="2023" name="Mol. Phylogenet. Evol.">
        <title>Genome-scale phylogeny and comparative genomics of the fungal order Sordariales.</title>
        <authorList>
            <person name="Hensen N."/>
            <person name="Bonometti L."/>
            <person name="Westerberg I."/>
            <person name="Brannstrom I.O."/>
            <person name="Guillou S."/>
            <person name="Cros-Aarteil S."/>
            <person name="Calhoun S."/>
            <person name="Haridas S."/>
            <person name="Kuo A."/>
            <person name="Mondo S."/>
            <person name="Pangilinan J."/>
            <person name="Riley R."/>
            <person name="LaButti K."/>
            <person name="Andreopoulos B."/>
            <person name="Lipzen A."/>
            <person name="Chen C."/>
            <person name="Yan M."/>
            <person name="Daum C."/>
            <person name="Ng V."/>
            <person name="Clum A."/>
            <person name="Steindorff A."/>
            <person name="Ohm R.A."/>
            <person name="Martin F."/>
            <person name="Silar P."/>
            <person name="Natvig D.O."/>
            <person name="Lalanne C."/>
            <person name="Gautier V."/>
            <person name="Ament-Velasquez S.L."/>
            <person name="Kruys A."/>
            <person name="Hutchinson M.I."/>
            <person name="Powell A.J."/>
            <person name="Barry K."/>
            <person name="Miller A.N."/>
            <person name="Grigoriev I.V."/>
            <person name="Debuchy R."/>
            <person name="Gladieux P."/>
            <person name="Hiltunen Thoren M."/>
            <person name="Johannesson H."/>
        </authorList>
    </citation>
    <scope>NUCLEOTIDE SEQUENCE</scope>
    <source>
        <strain evidence="1">CBS 118394</strain>
    </source>
</reference>
<dbReference type="SUPFAM" id="SSF52540">
    <property type="entry name" value="P-loop containing nucleoside triphosphate hydrolases"/>
    <property type="match status" value="1"/>
</dbReference>
<name>A0AAE0HWM9_9PEZI</name>
<evidence type="ECO:0000313" key="2">
    <source>
        <dbReference type="Proteomes" id="UP001283341"/>
    </source>
</evidence>
<accession>A0AAE0HWM9</accession>
<proteinExistence type="predicted"/>
<dbReference type="InterPro" id="IPR027417">
    <property type="entry name" value="P-loop_NTPase"/>
</dbReference>
<protein>
    <submittedName>
        <fullName evidence="1">Uncharacterized protein</fullName>
    </submittedName>
</protein>